<comment type="subcellular location">
    <subcellularLocation>
        <location evidence="1">Cell inner membrane</location>
        <topology evidence="1">Multi-pass membrane protein</topology>
    </subcellularLocation>
</comment>
<protein>
    <recommendedName>
        <fullName evidence="11">Tyrosine-specific transport protein</fullName>
    </recommendedName>
</protein>
<feature type="transmembrane region" description="Helical" evidence="8">
    <location>
        <begin position="494"/>
        <end position="516"/>
    </location>
</feature>
<dbReference type="Proteomes" id="UP000594263">
    <property type="component" value="Unplaced"/>
</dbReference>
<feature type="transmembrane region" description="Helical" evidence="8">
    <location>
        <begin position="226"/>
        <end position="251"/>
    </location>
</feature>
<evidence type="ECO:0000256" key="1">
    <source>
        <dbReference type="ARBA" id="ARBA00004429"/>
    </source>
</evidence>
<dbReference type="EnsemblPlants" id="Kaladp1221s0031.1.v1.1">
    <property type="protein sequence ID" value="Kaladp1221s0031.1.v1.1"/>
    <property type="gene ID" value="Kaladp1221s0031.v1.1"/>
</dbReference>
<evidence type="ECO:0000256" key="7">
    <source>
        <dbReference type="ARBA" id="ARBA00023136"/>
    </source>
</evidence>
<evidence type="ECO:0000256" key="6">
    <source>
        <dbReference type="ARBA" id="ARBA00022989"/>
    </source>
</evidence>
<dbReference type="GO" id="GO:0003333">
    <property type="term" value="P:amino acid transmembrane transport"/>
    <property type="evidence" value="ECO:0007669"/>
    <property type="project" value="InterPro"/>
</dbReference>
<feature type="transmembrane region" description="Helical" evidence="8">
    <location>
        <begin position="196"/>
        <end position="214"/>
    </location>
</feature>
<dbReference type="AlphaFoldDB" id="A0A7N0VK48"/>
<sequence>MIVNSILTQKRFRLRFCCCPLRHQPRQAPRPSISHPPLHTHHLNLTSTYFPTTERCLHSHYSKVQITHLEDDNNNKPEKKFWAAVSLIVGTAVGPGMLGLPALTIRSGPLPSTLAILLSWLYVISSILLVAELSFAVMEEDGVEEVSFTGLATKTLGSYFGAVVAIIYASLSFALLVACVSGIGSIVTQCFPGTNSLISNSLIPVFVGSIIWFFPFNAIDSANRLLCFLMMCSITALVIVGSSVARINVLASFRNASWAPSAILPAIPVTVLTLGFHVITPFVCRTAGRTIYEARKAILVGGSLPLVMVLLWNVIVLGLAGTTIESSVRDPISLLLSVSPSALSAVQGFAFSALATSLIGYSMSFPKQILDTFHLIVGISNLTSVSSQIVCRNGRVGDARYSVGSQSGHTGQVTFLEPSGSSPKSKHTISDSTASRMIVLPVVLAFSVFIASCFPSTFSRAIDFAGVYANSFLFGLLPPVMAYIYRCRQKVRSVVLPGGNYTLLLLFAVASILAIWH</sequence>
<feature type="transmembrane region" description="Helical" evidence="8">
    <location>
        <begin position="438"/>
        <end position="458"/>
    </location>
</feature>
<keyword evidence="3" id="KW-1003">Cell membrane</keyword>
<feature type="transmembrane region" description="Helical" evidence="8">
    <location>
        <begin position="81"/>
        <end position="103"/>
    </location>
</feature>
<evidence type="ECO:0000256" key="5">
    <source>
        <dbReference type="ARBA" id="ARBA00022692"/>
    </source>
</evidence>
<feature type="transmembrane region" description="Helical" evidence="8">
    <location>
        <begin position="464"/>
        <end position="485"/>
    </location>
</feature>
<evidence type="ECO:0000313" key="9">
    <source>
        <dbReference type="EnsemblPlants" id="Kaladp1221s0031.1.v1.1"/>
    </source>
</evidence>
<keyword evidence="4" id="KW-0997">Cell inner membrane</keyword>
<feature type="transmembrane region" description="Helical" evidence="8">
    <location>
        <begin position="159"/>
        <end position="184"/>
    </location>
</feature>
<evidence type="ECO:0000256" key="4">
    <source>
        <dbReference type="ARBA" id="ARBA00022519"/>
    </source>
</evidence>
<evidence type="ECO:0000256" key="3">
    <source>
        <dbReference type="ARBA" id="ARBA00022475"/>
    </source>
</evidence>
<accession>A0A7N0VK48</accession>
<dbReference type="Pfam" id="PF03222">
    <property type="entry name" value="Trp_Tyr_perm"/>
    <property type="match status" value="1"/>
</dbReference>
<feature type="transmembrane region" description="Helical" evidence="8">
    <location>
        <begin position="263"/>
        <end position="285"/>
    </location>
</feature>
<keyword evidence="7 8" id="KW-0472">Membrane</keyword>
<keyword evidence="2" id="KW-0813">Transport</keyword>
<feature type="transmembrane region" description="Helical" evidence="8">
    <location>
        <begin position="115"/>
        <end position="138"/>
    </location>
</feature>
<reference evidence="9" key="1">
    <citation type="submission" date="2021-01" db="UniProtKB">
        <authorList>
            <consortium name="EnsemblPlants"/>
        </authorList>
    </citation>
    <scope>IDENTIFICATION</scope>
</reference>
<dbReference type="GO" id="GO:0005886">
    <property type="term" value="C:plasma membrane"/>
    <property type="evidence" value="ECO:0007669"/>
    <property type="project" value="UniProtKB-SubCell"/>
</dbReference>
<evidence type="ECO:0008006" key="11">
    <source>
        <dbReference type="Google" id="ProtNLM"/>
    </source>
</evidence>
<evidence type="ECO:0000256" key="2">
    <source>
        <dbReference type="ARBA" id="ARBA00022448"/>
    </source>
</evidence>
<dbReference type="OMA" id="LCWVYVI"/>
<keyword evidence="10" id="KW-1185">Reference proteome</keyword>
<keyword evidence="5 8" id="KW-0812">Transmembrane</keyword>
<feature type="transmembrane region" description="Helical" evidence="8">
    <location>
        <begin position="341"/>
        <end position="361"/>
    </location>
</feature>
<dbReference type="PANTHER" id="PTHR47715:SF1">
    <property type="entry name" value="TRYPTOPHAN_TYROSINE PERMEASE"/>
    <property type="match status" value="1"/>
</dbReference>
<feature type="transmembrane region" description="Helical" evidence="8">
    <location>
        <begin position="297"/>
        <end position="321"/>
    </location>
</feature>
<name>A0A7N0VK48_KALFE</name>
<organism evidence="9 10">
    <name type="scientific">Kalanchoe fedtschenkoi</name>
    <name type="common">Lavender scallops</name>
    <name type="synonym">South American air plant</name>
    <dbReference type="NCBI Taxonomy" id="63787"/>
    <lineage>
        <taxon>Eukaryota</taxon>
        <taxon>Viridiplantae</taxon>
        <taxon>Streptophyta</taxon>
        <taxon>Embryophyta</taxon>
        <taxon>Tracheophyta</taxon>
        <taxon>Spermatophyta</taxon>
        <taxon>Magnoliopsida</taxon>
        <taxon>eudicotyledons</taxon>
        <taxon>Gunneridae</taxon>
        <taxon>Pentapetalae</taxon>
        <taxon>Saxifragales</taxon>
        <taxon>Crassulaceae</taxon>
        <taxon>Kalanchoe</taxon>
    </lineage>
</organism>
<dbReference type="Gramene" id="Kaladp1221s0031.1.v1.1">
    <property type="protein sequence ID" value="Kaladp1221s0031.1.v1.1"/>
    <property type="gene ID" value="Kaladp1221s0031.v1.1"/>
</dbReference>
<evidence type="ECO:0000313" key="10">
    <source>
        <dbReference type="Proteomes" id="UP000594263"/>
    </source>
</evidence>
<dbReference type="InterPro" id="IPR018227">
    <property type="entry name" value="Amino_acid_transport_2"/>
</dbReference>
<evidence type="ECO:0000256" key="8">
    <source>
        <dbReference type="SAM" id="Phobius"/>
    </source>
</evidence>
<keyword evidence="6 8" id="KW-1133">Transmembrane helix</keyword>
<dbReference type="PANTHER" id="PTHR47715">
    <property type="entry name" value="TRYPTOPHAN/TYROSINE PERMEASE"/>
    <property type="match status" value="1"/>
</dbReference>
<proteinExistence type="predicted"/>